<evidence type="ECO:0000313" key="7">
    <source>
        <dbReference type="EnsemblPlants" id="AET6Gv20562100.4"/>
    </source>
</evidence>
<reference evidence="7" key="3">
    <citation type="journal article" date="2017" name="Nature">
        <title>Genome sequence of the progenitor of the wheat D genome Aegilops tauschii.</title>
        <authorList>
            <person name="Luo M.C."/>
            <person name="Gu Y.Q."/>
            <person name="Puiu D."/>
            <person name="Wang H."/>
            <person name="Twardziok S.O."/>
            <person name="Deal K.R."/>
            <person name="Huo N."/>
            <person name="Zhu T."/>
            <person name="Wang L."/>
            <person name="Wang Y."/>
            <person name="McGuire P.E."/>
            <person name="Liu S."/>
            <person name="Long H."/>
            <person name="Ramasamy R.K."/>
            <person name="Rodriguez J.C."/>
            <person name="Van S.L."/>
            <person name="Yuan L."/>
            <person name="Wang Z."/>
            <person name="Xia Z."/>
            <person name="Xiao L."/>
            <person name="Anderson O.D."/>
            <person name="Ouyang S."/>
            <person name="Liang Y."/>
            <person name="Zimin A.V."/>
            <person name="Pertea G."/>
            <person name="Qi P."/>
            <person name="Bennetzen J.L."/>
            <person name="Dai X."/>
            <person name="Dawson M.W."/>
            <person name="Muller H.G."/>
            <person name="Kugler K."/>
            <person name="Rivarola-Duarte L."/>
            <person name="Spannagl M."/>
            <person name="Mayer K.F.X."/>
            <person name="Lu F.H."/>
            <person name="Bevan M.W."/>
            <person name="Leroy P."/>
            <person name="Li P."/>
            <person name="You F.M."/>
            <person name="Sun Q."/>
            <person name="Liu Z."/>
            <person name="Lyons E."/>
            <person name="Wicker T."/>
            <person name="Salzberg S.L."/>
            <person name="Devos K.M."/>
            <person name="Dvorak J."/>
        </authorList>
    </citation>
    <scope>NUCLEOTIDE SEQUENCE [LARGE SCALE GENOMIC DNA]</scope>
    <source>
        <strain evidence="7">cv. AL8/78</strain>
    </source>
</reference>
<evidence type="ECO:0000313" key="8">
    <source>
        <dbReference type="Proteomes" id="UP000015105"/>
    </source>
</evidence>
<dbReference type="AlphaFoldDB" id="A0A453P0G0"/>
<dbReference type="Proteomes" id="UP000015105">
    <property type="component" value="Chromosome 6D"/>
</dbReference>
<dbReference type="InterPro" id="IPR045135">
    <property type="entry name" value="Rpn7_N"/>
</dbReference>
<evidence type="ECO:0000256" key="2">
    <source>
        <dbReference type="ARBA" id="ARBA00005717"/>
    </source>
</evidence>
<evidence type="ECO:0000256" key="4">
    <source>
        <dbReference type="ARBA" id="ARBA00075096"/>
    </source>
</evidence>
<dbReference type="Gramene" id="AET6Gv20562100.4">
    <property type="protein sequence ID" value="AET6Gv20562100.4"/>
    <property type="gene ID" value="AET6Gv20562100"/>
</dbReference>
<keyword evidence="3" id="KW-0647">Proteasome</keyword>
<reference evidence="8" key="2">
    <citation type="journal article" date="2017" name="Nat. Plants">
        <title>The Aegilops tauschii genome reveals multiple impacts of transposons.</title>
        <authorList>
            <person name="Zhao G."/>
            <person name="Zou C."/>
            <person name="Li K."/>
            <person name="Wang K."/>
            <person name="Li T."/>
            <person name="Gao L."/>
            <person name="Zhang X."/>
            <person name="Wang H."/>
            <person name="Yang Z."/>
            <person name="Liu X."/>
            <person name="Jiang W."/>
            <person name="Mao L."/>
            <person name="Kong X."/>
            <person name="Jiao Y."/>
            <person name="Jia J."/>
        </authorList>
    </citation>
    <scope>NUCLEOTIDE SEQUENCE [LARGE SCALE GENOMIC DNA]</scope>
    <source>
        <strain evidence="8">cv. AL8/78</strain>
    </source>
</reference>
<accession>A0A453P0G0</accession>
<organism evidence="7 8">
    <name type="scientific">Aegilops tauschii subsp. strangulata</name>
    <name type="common">Goatgrass</name>
    <dbReference type="NCBI Taxonomy" id="200361"/>
    <lineage>
        <taxon>Eukaryota</taxon>
        <taxon>Viridiplantae</taxon>
        <taxon>Streptophyta</taxon>
        <taxon>Embryophyta</taxon>
        <taxon>Tracheophyta</taxon>
        <taxon>Spermatophyta</taxon>
        <taxon>Magnoliopsida</taxon>
        <taxon>Liliopsida</taxon>
        <taxon>Poales</taxon>
        <taxon>Poaceae</taxon>
        <taxon>BOP clade</taxon>
        <taxon>Pooideae</taxon>
        <taxon>Triticodae</taxon>
        <taxon>Triticeae</taxon>
        <taxon>Triticinae</taxon>
        <taxon>Aegilops</taxon>
    </lineage>
</organism>
<name>A0A453P0G0_AEGTS</name>
<dbReference type="PANTHER" id="PTHR14145:SF1">
    <property type="entry name" value="26S PROTEASOME NON-ATPASE REGULATORY SUBUNIT 6"/>
    <property type="match status" value="1"/>
</dbReference>
<evidence type="ECO:0000256" key="1">
    <source>
        <dbReference type="ARBA" id="ARBA00002187"/>
    </source>
</evidence>
<reference evidence="7" key="5">
    <citation type="journal article" date="2021" name="G3 (Bethesda)">
        <title>Aegilops tauschii genome assembly Aet v5.0 features greater sequence contiguity and improved annotation.</title>
        <authorList>
            <person name="Wang L."/>
            <person name="Zhu T."/>
            <person name="Rodriguez J.C."/>
            <person name="Deal K.R."/>
            <person name="Dubcovsky J."/>
            <person name="McGuire P.E."/>
            <person name="Lux T."/>
            <person name="Spannagl M."/>
            <person name="Mayer K.F.X."/>
            <person name="Baldrich P."/>
            <person name="Meyers B.C."/>
            <person name="Huo N."/>
            <person name="Gu Y.Q."/>
            <person name="Zhou H."/>
            <person name="Devos K.M."/>
            <person name="Bennetzen J.L."/>
            <person name="Unver T."/>
            <person name="Budak H."/>
            <person name="Gulick P.J."/>
            <person name="Galiba G."/>
            <person name="Kalapos B."/>
            <person name="Nelson D.R."/>
            <person name="Li P."/>
            <person name="You F.M."/>
            <person name="Luo M.C."/>
            <person name="Dvorak J."/>
        </authorList>
    </citation>
    <scope>NUCLEOTIDE SEQUENCE [LARGE SCALE GENOMIC DNA]</scope>
    <source>
        <strain evidence="7">cv. AL8/78</strain>
    </source>
</reference>
<feature type="coiled-coil region" evidence="5">
    <location>
        <begin position="60"/>
        <end position="91"/>
    </location>
</feature>
<keyword evidence="8" id="KW-1185">Reference proteome</keyword>
<evidence type="ECO:0000259" key="6">
    <source>
        <dbReference type="PROSITE" id="PS50250"/>
    </source>
</evidence>
<feature type="domain" description="PCI" evidence="6">
    <location>
        <begin position="183"/>
        <end position="345"/>
    </location>
</feature>
<comment type="function">
    <text evidence="1">Acts as a regulatory subunit of the 26S proteasome which is involved in the ATP-dependent degradation of ubiquitinated proteins.</text>
</comment>
<dbReference type="EnsemblPlants" id="AET6Gv20562100.4">
    <property type="protein sequence ID" value="AET6Gv20562100.4"/>
    <property type="gene ID" value="AET6Gv20562100"/>
</dbReference>
<keyword evidence="5" id="KW-0175">Coiled coil</keyword>
<dbReference type="GO" id="GO:0000502">
    <property type="term" value="C:proteasome complex"/>
    <property type="evidence" value="ECO:0007669"/>
    <property type="project" value="UniProtKB-KW"/>
</dbReference>
<dbReference type="PROSITE" id="PS50250">
    <property type="entry name" value="PCI"/>
    <property type="match status" value="1"/>
</dbReference>
<dbReference type="InterPro" id="IPR019585">
    <property type="entry name" value="Rpn7/CSN1"/>
</dbReference>
<dbReference type="InterPro" id="IPR000717">
    <property type="entry name" value="PCI_dom"/>
</dbReference>
<dbReference type="PANTHER" id="PTHR14145">
    <property type="entry name" value="26S PROTESOME SUBUNIT 6"/>
    <property type="match status" value="1"/>
</dbReference>
<dbReference type="Gene3D" id="1.25.40.570">
    <property type="match status" value="1"/>
</dbReference>
<proteinExistence type="inferred from homology"/>
<reference evidence="8" key="1">
    <citation type="journal article" date="2014" name="Science">
        <title>Ancient hybridizations among the ancestral genomes of bread wheat.</title>
        <authorList>
            <consortium name="International Wheat Genome Sequencing Consortium,"/>
            <person name="Marcussen T."/>
            <person name="Sandve S.R."/>
            <person name="Heier L."/>
            <person name="Spannagl M."/>
            <person name="Pfeifer M."/>
            <person name="Jakobsen K.S."/>
            <person name="Wulff B.B."/>
            <person name="Steuernagel B."/>
            <person name="Mayer K.F."/>
            <person name="Olsen O.A."/>
        </authorList>
    </citation>
    <scope>NUCLEOTIDE SEQUENCE [LARGE SCALE GENOMIC DNA]</scope>
    <source>
        <strain evidence="8">cv. AL8/78</strain>
    </source>
</reference>
<dbReference type="Pfam" id="PF10602">
    <property type="entry name" value="RPN7"/>
    <property type="match status" value="1"/>
</dbReference>
<sequence>QEKHLVLAHKLFLLSHPDVDDLSKVDLRSDVLSAVKSDDMAPLFESLAAAGVLEPDAVLLSEMRARIDEEIRKLDEKIADAEENLGESEVREAHLAKSLYFVKVGEKEKALEQLKVTEGKTVAIGQKMDLVFYTLQIGLFYMDFDLISKSVDKAKKLFEEGGDWERKNRLKVYEGLYCMATRNFKKATSLFLDSISTFTTYELFPYDTFIFYTVLTSIISLDRVSLKQKVFQLGSVCYVFLSCLSLTKGTFQVVDAPEILAVISKVPHLSEFLNSLYNCQYKSFFVAFSGLTEQIKLDRYLQPHFRYYMREVRTVVYSQFLESYKSVTMEAMASAFGVTVDFIDQ</sequence>
<reference evidence="7" key="4">
    <citation type="submission" date="2019-03" db="UniProtKB">
        <authorList>
            <consortium name="EnsemblPlants"/>
        </authorList>
    </citation>
    <scope>IDENTIFICATION</scope>
</reference>
<evidence type="ECO:0000256" key="3">
    <source>
        <dbReference type="ARBA" id="ARBA00022942"/>
    </source>
</evidence>
<dbReference type="GO" id="GO:0043161">
    <property type="term" value="P:proteasome-mediated ubiquitin-dependent protein catabolic process"/>
    <property type="evidence" value="ECO:0007669"/>
    <property type="project" value="TreeGrafter"/>
</dbReference>
<evidence type="ECO:0000256" key="5">
    <source>
        <dbReference type="SAM" id="Coils"/>
    </source>
</evidence>
<protein>
    <recommendedName>
        <fullName evidence="4">26S proteasome regulatory subunit RPN7</fullName>
    </recommendedName>
</protein>
<comment type="similarity">
    <text evidence="2">Belongs to the proteasome subunit S10 family.</text>
</comment>
<dbReference type="Pfam" id="PF01399">
    <property type="entry name" value="PCI"/>
    <property type="match status" value="1"/>
</dbReference>
<dbReference type="FunFam" id="1.25.40.570:FF:000005">
    <property type="entry name" value="26S proteasome regulatory subunit N7"/>
    <property type="match status" value="1"/>
</dbReference>